<evidence type="ECO:0000313" key="8">
    <source>
        <dbReference type="Proteomes" id="UP001144157"/>
    </source>
</evidence>
<evidence type="ECO:0000313" key="7">
    <source>
        <dbReference type="EMBL" id="GLA88743.1"/>
    </source>
</evidence>
<feature type="transmembrane region" description="Helical" evidence="6">
    <location>
        <begin position="80"/>
        <end position="99"/>
    </location>
</feature>
<dbReference type="PANTHER" id="PTHR45649">
    <property type="entry name" value="AMINO-ACID PERMEASE BAT1"/>
    <property type="match status" value="1"/>
</dbReference>
<dbReference type="PANTHER" id="PTHR45649:SF11">
    <property type="entry name" value="TRANSPORTER, PUTATIVE (EUROFUNG)-RELATED"/>
    <property type="match status" value="1"/>
</dbReference>
<feature type="transmembrane region" description="Helical" evidence="6">
    <location>
        <begin position="159"/>
        <end position="182"/>
    </location>
</feature>
<dbReference type="GO" id="GO:0022857">
    <property type="term" value="F:transmembrane transporter activity"/>
    <property type="evidence" value="ECO:0007669"/>
    <property type="project" value="InterPro"/>
</dbReference>
<keyword evidence="3 6" id="KW-0812">Transmembrane</keyword>
<dbReference type="InterPro" id="IPR002293">
    <property type="entry name" value="AA/rel_permease1"/>
</dbReference>
<dbReference type="EMBL" id="BRPE01000014">
    <property type="protein sequence ID" value="GLA88743.1"/>
    <property type="molecule type" value="Genomic_DNA"/>
</dbReference>
<protein>
    <submittedName>
        <fullName evidence="7">Uncharacterized protein</fullName>
    </submittedName>
</protein>
<name>A0A9W6AVL3_ASPTU</name>
<proteinExistence type="predicted"/>
<dbReference type="Gene3D" id="1.20.1740.10">
    <property type="entry name" value="Amino acid/polyamine transporter I"/>
    <property type="match status" value="1"/>
</dbReference>
<dbReference type="GO" id="GO:0016020">
    <property type="term" value="C:membrane"/>
    <property type="evidence" value="ECO:0007669"/>
    <property type="project" value="UniProtKB-SubCell"/>
</dbReference>
<evidence type="ECO:0000256" key="4">
    <source>
        <dbReference type="ARBA" id="ARBA00022989"/>
    </source>
</evidence>
<evidence type="ECO:0000256" key="6">
    <source>
        <dbReference type="SAM" id="Phobius"/>
    </source>
</evidence>
<dbReference type="Pfam" id="PF13520">
    <property type="entry name" value="AA_permease_2"/>
    <property type="match status" value="1"/>
</dbReference>
<reference evidence="7" key="1">
    <citation type="submission" date="2022-07" db="EMBL/GenBank/DDBJ databases">
        <title>Taxonomy of Aspergillus series Nigri: significant species reduction supported by multi-species coalescent approaches.</title>
        <authorList>
            <person name="Bian C."/>
            <person name="Kusuya Y."/>
            <person name="Sklenar F."/>
            <person name="D'hooge E."/>
            <person name="Yaguchi T."/>
            <person name="Takahashi H."/>
            <person name="Hubka V."/>
        </authorList>
    </citation>
    <scope>NUCLEOTIDE SEQUENCE</scope>
    <source>
        <strain evidence="7">IFM 56815</strain>
    </source>
</reference>
<accession>A0A9W6AVL3</accession>
<keyword evidence="5 6" id="KW-0472">Membrane</keyword>
<organism evidence="7 8">
    <name type="scientific">Aspergillus tubingensis</name>
    <dbReference type="NCBI Taxonomy" id="5068"/>
    <lineage>
        <taxon>Eukaryota</taxon>
        <taxon>Fungi</taxon>
        <taxon>Dikarya</taxon>
        <taxon>Ascomycota</taxon>
        <taxon>Pezizomycotina</taxon>
        <taxon>Eurotiomycetes</taxon>
        <taxon>Eurotiomycetidae</taxon>
        <taxon>Eurotiales</taxon>
        <taxon>Aspergillaceae</taxon>
        <taxon>Aspergillus</taxon>
        <taxon>Aspergillus subgen. Circumdati</taxon>
    </lineage>
</organism>
<comment type="subcellular location">
    <subcellularLocation>
        <location evidence="1">Membrane</location>
        <topology evidence="1">Multi-pass membrane protein</topology>
    </subcellularLocation>
</comment>
<evidence type="ECO:0000256" key="3">
    <source>
        <dbReference type="ARBA" id="ARBA00022692"/>
    </source>
</evidence>
<evidence type="ECO:0000256" key="5">
    <source>
        <dbReference type="ARBA" id="ARBA00023136"/>
    </source>
</evidence>
<keyword evidence="2" id="KW-0813">Transport</keyword>
<dbReference type="Proteomes" id="UP001144157">
    <property type="component" value="Unassembled WGS sequence"/>
</dbReference>
<keyword evidence="4 6" id="KW-1133">Transmembrane helix</keyword>
<evidence type="ECO:0000256" key="1">
    <source>
        <dbReference type="ARBA" id="ARBA00004141"/>
    </source>
</evidence>
<dbReference type="AlphaFoldDB" id="A0A9W6AVL3"/>
<evidence type="ECO:0000256" key="2">
    <source>
        <dbReference type="ARBA" id="ARBA00022448"/>
    </source>
</evidence>
<comment type="caution">
    <text evidence="7">The sequence shown here is derived from an EMBL/GenBank/DDBJ whole genome shotgun (WGS) entry which is preliminary data.</text>
</comment>
<gene>
    <name evidence="7" type="ORF">AtubIFM56815_003205</name>
</gene>
<sequence>MPRTETDKRISDKETAPVDLQDVGPGTVQTIQAYENEDNVILRANGHDHSMPRQFNWVSALGLGLPVFLVPKRISWVMQIALYLTLSGYLIFFIVPLIMHGNVQPQSFILESGQGNSGWNGSTAWLLAISNSMYAFGGTDGVIHISEEMPRPGKRVPQVMIVTMIIGIVTSLSLFVMLMIFIDDMDAIREAPLPSLELVYQM</sequence>